<gene>
    <name evidence="19" type="ORF">AMON00008_LOCUS65692</name>
</gene>
<comment type="cofactor">
    <cofactor evidence="2">
        <name>L-ascorbate</name>
        <dbReference type="ChEBI" id="CHEBI:38290"/>
    </cofactor>
</comment>
<evidence type="ECO:0000256" key="4">
    <source>
        <dbReference type="ARBA" id="ARBA00008654"/>
    </source>
</evidence>
<dbReference type="Pfam" id="PF06155">
    <property type="entry name" value="GBBH-like_N"/>
    <property type="match status" value="1"/>
</dbReference>
<keyword evidence="6" id="KW-0479">Metal-binding</keyword>
<comment type="catalytic activity">
    <reaction evidence="15">
        <text>N(6),N(6),N(6)-trimethyl-L-lysine + 2-oxoglutarate + O2 = (3S)-3-hydroxy-N(6),N(6),N(6)-trimethyl-L-lysine + succinate + CO2</text>
        <dbReference type="Rhea" id="RHEA:14181"/>
        <dbReference type="ChEBI" id="CHEBI:15379"/>
        <dbReference type="ChEBI" id="CHEBI:16526"/>
        <dbReference type="ChEBI" id="CHEBI:16810"/>
        <dbReference type="ChEBI" id="CHEBI:30031"/>
        <dbReference type="ChEBI" id="CHEBI:58100"/>
        <dbReference type="ChEBI" id="CHEBI:141499"/>
        <dbReference type="EC" id="1.14.11.8"/>
    </reaction>
</comment>
<dbReference type="EC" id="1.14.11.8" evidence="5"/>
<evidence type="ECO:0000256" key="12">
    <source>
        <dbReference type="ARBA" id="ARBA00031778"/>
    </source>
</evidence>
<dbReference type="InterPro" id="IPR050411">
    <property type="entry name" value="AlphaKG_dependent_hydroxylases"/>
</dbReference>
<dbReference type="GO" id="GO:0050353">
    <property type="term" value="F:trimethyllysine dioxygenase activity"/>
    <property type="evidence" value="ECO:0007669"/>
    <property type="project" value="UniProtKB-EC"/>
</dbReference>
<dbReference type="PANTHER" id="PTHR10696:SF51">
    <property type="entry name" value="TRIMETHYLLYSINE DIOXYGENASE, MITOCHONDRIAL"/>
    <property type="match status" value="1"/>
</dbReference>
<dbReference type="AlphaFoldDB" id="A0A7S4TAU1"/>
<reference evidence="19" key="1">
    <citation type="submission" date="2021-01" db="EMBL/GenBank/DDBJ databases">
        <authorList>
            <person name="Corre E."/>
            <person name="Pelletier E."/>
            <person name="Niang G."/>
            <person name="Scheremetjew M."/>
            <person name="Finn R."/>
            <person name="Kale V."/>
            <person name="Holt S."/>
            <person name="Cochrane G."/>
            <person name="Meng A."/>
            <person name="Brown T."/>
            <person name="Cohen L."/>
        </authorList>
    </citation>
    <scope>NUCLEOTIDE SEQUENCE</scope>
    <source>
        <strain evidence="19">CCMP3105</strain>
    </source>
</reference>
<dbReference type="InterPro" id="IPR038492">
    <property type="entry name" value="GBBH-like_N_sf"/>
</dbReference>
<accession>A0A7S4TAU1</accession>
<comment type="cofactor">
    <cofactor evidence="1">
        <name>Fe(2+)</name>
        <dbReference type="ChEBI" id="CHEBI:29033"/>
    </cofactor>
</comment>
<evidence type="ECO:0000259" key="18">
    <source>
        <dbReference type="Pfam" id="PF06155"/>
    </source>
</evidence>
<feature type="domain" description="Gamma-butyrobetaine hydroxylase-like N-terminal" evidence="18">
    <location>
        <begin position="56"/>
        <end position="142"/>
    </location>
</feature>
<evidence type="ECO:0000256" key="1">
    <source>
        <dbReference type="ARBA" id="ARBA00001954"/>
    </source>
</evidence>
<comment type="similarity">
    <text evidence="4">Belongs to the gamma-BBH/TMLD family.</text>
</comment>
<evidence type="ECO:0000256" key="9">
    <source>
        <dbReference type="ARBA" id="ARBA00023002"/>
    </source>
</evidence>
<evidence type="ECO:0000256" key="14">
    <source>
        <dbReference type="ARBA" id="ARBA00046008"/>
    </source>
</evidence>
<dbReference type="Pfam" id="PF02668">
    <property type="entry name" value="TauD"/>
    <property type="match status" value="1"/>
</dbReference>
<evidence type="ECO:0000256" key="13">
    <source>
        <dbReference type="ARBA" id="ARBA00032283"/>
    </source>
</evidence>
<evidence type="ECO:0000256" key="2">
    <source>
        <dbReference type="ARBA" id="ARBA00001961"/>
    </source>
</evidence>
<dbReference type="SUPFAM" id="SSF51197">
    <property type="entry name" value="Clavaminate synthase-like"/>
    <property type="match status" value="1"/>
</dbReference>
<dbReference type="GO" id="GO:0046872">
    <property type="term" value="F:metal ion binding"/>
    <property type="evidence" value="ECO:0007669"/>
    <property type="project" value="UniProtKB-KW"/>
</dbReference>
<sequence length="480" mass="53183">MHLGSEQAPGTRGGRSQSRPTLEMALSNLKTMRSRLAPLIPSTASRFTCSLLSAEARGQNVDVSFRDGSAFRFHSLWLRDACRDPFYVSAAAGEKILSRTPLGARCPADLAAKSVKTEDDSHLRVEWSDGSNESLFSANFLRAYADEVAKPLAAPTASTAADDIAWIKPYSGVPGALAPADEMMDLWANGPDNKEFPRISRADVAKPEGNLSFLKELMRHGVVIVDEVPDAEDSSVLLEFAKSCMGGLQKDPAREEANWKIVKKDGAASISYNQDMRLNQHTDQSIPGHGIPALVLIVHYMKGYGVNTLTDGFACAKALRERDPEAFELLATYGNDQERDFIRSRVDADQNHNQSLLISTKAPILQLDSHGNLTRLQYNEVFRTPSTLPYDVFTKWYAAYRKFVDMVHSPEFERCVRMEKNQILVMQNWRVMHGRGNAAQSPDRTLVGGTVTREAVYSRARQLLEETSGRELFGAELLVA</sequence>
<keyword evidence="9" id="KW-0560">Oxidoreductase</keyword>
<keyword evidence="8" id="KW-0223">Dioxygenase</keyword>
<dbReference type="InterPro" id="IPR010376">
    <property type="entry name" value="GBBH-like_N"/>
</dbReference>
<dbReference type="GO" id="GO:0005739">
    <property type="term" value="C:mitochondrion"/>
    <property type="evidence" value="ECO:0007669"/>
    <property type="project" value="TreeGrafter"/>
</dbReference>
<proteinExistence type="inferred from homology"/>
<evidence type="ECO:0000256" key="7">
    <source>
        <dbReference type="ARBA" id="ARBA00022873"/>
    </source>
</evidence>
<feature type="region of interest" description="Disordered" evidence="16">
    <location>
        <begin position="1"/>
        <end position="21"/>
    </location>
</feature>
<dbReference type="InterPro" id="IPR003819">
    <property type="entry name" value="TauD/TfdA-like"/>
</dbReference>
<keyword evidence="7" id="KW-0124">Carnitine biosynthesis</keyword>
<dbReference type="EMBL" id="HBNR01091418">
    <property type="protein sequence ID" value="CAE4670670.1"/>
    <property type="molecule type" value="Transcribed_RNA"/>
</dbReference>
<comment type="pathway">
    <text evidence="3">Amine and polyamine biosynthesis; carnitine biosynthesis.</text>
</comment>
<evidence type="ECO:0000256" key="10">
    <source>
        <dbReference type="ARBA" id="ARBA00023004"/>
    </source>
</evidence>
<dbReference type="Gene3D" id="3.60.130.10">
    <property type="entry name" value="Clavaminate synthase-like"/>
    <property type="match status" value="1"/>
</dbReference>
<evidence type="ECO:0000256" key="11">
    <source>
        <dbReference type="ARBA" id="ARBA00030363"/>
    </source>
</evidence>
<evidence type="ECO:0000259" key="17">
    <source>
        <dbReference type="Pfam" id="PF02668"/>
    </source>
</evidence>
<evidence type="ECO:0000256" key="16">
    <source>
        <dbReference type="SAM" id="MobiDB-lite"/>
    </source>
</evidence>
<keyword evidence="10" id="KW-0408">Iron</keyword>
<feature type="domain" description="TauD/TfdA-like" evidence="17">
    <location>
        <begin position="211"/>
        <end position="449"/>
    </location>
</feature>
<organism evidence="19">
    <name type="scientific">Alexandrium monilatum</name>
    <dbReference type="NCBI Taxonomy" id="311494"/>
    <lineage>
        <taxon>Eukaryota</taxon>
        <taxon>Sar</taxon>
        <taxon>Alveolata</taxon>
        <taxon>Dinophyceae</taxon>
        <taxon>Gonyaulacales</taxon>
        <taxon>Pyrocystaceae</taxon>
        <taxon>Alexandrium</taxon>
    </lineage>
</organism>
<evidence type="ECO:0000256" key="3">
    <source>
        <dbReference type="ARBA" id="ARBA00005022"/>
    </source>
</evidence>
<evidence type="ECO:0000256" key="5">
    <source>
        <dbReference type="ARBA" id="ARBA00012267"/>
    </source>
</evidence>
<dbReference type="InterPro" id="IPR042098">
    <property type="entry name" value="TauD-like_sf"/>
</dbReference>
<evidence type="ECO:0000313" key="19">
    <source>
        <dbReference type="EMBL" id="CAE4670670.1"/>
    </source>
</evidence>
<comment type="function">
    <text evidence="14">Converts trimethyllysine (TML) into hydroxytrimethyllysine (HTML).</text>
</comment>
<evidence type="ECO:0000256" key="6">
    <source>
        <dbReference type="ARBA" id="ARBA00022723"/>
    </source>
</evidence>
<name>A0A7S4TAU1_9DINO</name>
<evidence type="ECO:0000256" key="8">
    <source>
        <dbReference type="ARBA" id="ARBA00022964"/>
    </source>
</evidence>
<dbReference type="PANTHER" id="PTHR10696">
    <property type="entry name" value="GAMMA-BUTYROBETAINE HYDROXYLASE-RELATED"/>
    <property type="match status" value="1"/>
</dbReference>
<dbReference type="GO" id="GO:0045329">
    <property type="term" value="P:carnitine biosynthetic process"/>
    <property type="evidence" value="ECO:0007669"/>
    <property type="project" value="UniProtKB-KW"/>
</dbReference>
<protein>
    <recommendedName>
        <fullName evidence="5">trimethyllysine dioxygenase</fullName>
        <ecNumber evidence="5">1.14.11.8</ecNumber>
    </recommendedName>
    <alternativeName>
        <fullName evidence="12">Epsilon-trimethyllysine 2-oxoglutarate dioxygenase</fullName>
    </alternativeName>
    <alternativeName>
        <fullName evidence="11">TML hydroxylase</fullName>
    </alternativeName>
    <alternativeName>
        <fullName evidence="13">TML-alpha-ketoglutarate dioxygenase</fullName>
    </alternativeName>
</protein>
<evidence type="ECO:0000256" key="15">
    <source>
        <dbReference type="ARBA" id="ARBA00049334"/>
    </source>
</evidence>
<dbReference type="Gene3D" id="3.30.2020.30">
    <property type="match status" value="1"/>
</dbReference>